<feature type="signal peptide" evidence="1">
    <location>
        <begin position="1"/>
        <end position="21"/>
    </location>
</feature>
<accession>A0A5A8F3P9</accession>
<feature type="chain" id="PRO_5023028855" evidence="1">
    <location>
        <begin position="22"/>
        <end position="147"/>
    </location>
</feature>
<dbReference type="EMBL" id="VFJB01000005">
    <property type="protein sequence ID" value="KAA0258091.1"/>
    <property type="molecule type" value="Genomic_DNA"/>
</dbReference>
<evidence type="ECO:0000313" key="2">
    <source>
        <dbReference type="EMBL" id="KAA0258091.1"/>
    </source>
</evidence>
<dbReference type="OrthoDB" id="214651at2"/>
<dbReference type="Proteomes" id="UP000322876">
    <property type="component" value="Unassembled WGS sequence"/>
</dbReference>
<protein>
    <submittedName>
        <fullName evidence="2">Uncharacterized protein</fullName>
    </submittedName>
</protein>
<keyword evidence="3" id="KW-1185">Reference proteome</keyword>
<evidence type="ECO:0000313" key="3">
    <source>
        <dbReference type="Proteomes" id="UP000322876"/>
    </source>
</evidence>
<sequence length="147" mass="16536">MRKITLFLAFLMILGQGVAKADKDLLLESLGTFIASDLLSSYVAIGSVSDLYAYGKYSVENTKSIINFQKQMIKNKQDAIKKLIDAGDFEGSDISFGYQVIEVYGYLDQESAYLLKYIESKEHSDADNFQYFRKKAWAGIKSLLGIQ</sequence>
<gene>
    <name evidence="2" type="ORF">FHQ18_06750</name>
</gene>
<comment type="caution">
    <text evidence="2">The sequence shown here is derived from an EMBL/GenBank/DDBJ whole genome shotgun (WGS) entry which is preliminary data.</text>
</comment>
<organism evidence="2 3">
    <name type="scientific">Deferribacter autotrophicus</name>
    <dbReference type="NCBI Taxonomy" id="500465"/>
    <lineage>
        <taxon>Bacteria</taxon>
        <taxon>Pseudomonadati</taxon>
        <taxon>Deferribacterota</taxon>
        <taxon>Deferribacteres</taxon>
        <taxon>Deferribacterales</taxon>
        <taxon>Deferribacteraceae</taxon>
        <taxon>Deferribacter</taxon>
    </lineage>
</organism>
<reference evidence="2 3" key="1">
    <citation type="submission" date="2019-06" db="EMBL/GenBank/DDBJ databases">
        <title>Genomic insights into carbon and energy metabolism of Deferribacter autotrophicus revealed new metabolic traits in the phylum Deferribacteres.</title>
        <authorList>
            <person name="Slobodkin A.I."/>
            <person name="Slobodkina G.B."/>
            <person name="Allioux M."/>
            <person name="Alain K."/>
            <person name="Jebbar M."/>
            <person name="Shadrin V."/>
            <person name="Kublanov I.V."/>
            <person name="Toshchakov S.V."/>
            <person name="Bonch-Osmolovskaya E.A."/>
        </authorList>
    </citation>
    <scope>NUCLEOTIDE SEQUENCE [LARGE SCALE GENOMIC DNA]</scope>
    <source>
        <strain evidence="2 3">SL50</strain>
    </source>
</reference>
<proteinExistence type="predicted"/>
<dbReference type="AlphaFoldDB" id="A0A5A8F3P9"/>
<name>A0A5A8F3P9_9BACT</name>
<dbReference type="RefSeq" id="WP_149266412.1">
    <property type="nucleotide sequence ID" value="NZ_VFJB01000005.1"/>
</dbReference>
<evidence type="ECO:0000256" key="1">
    <source>
        <dbReference type="SAM" id="SignalP"/>
    </source>
</evidence>
<keyword evidence="1" id="KW-0732">Signal</keyword>